<feature type="compositionally biased region" description="Polar residues" evidence="9">
    <location>
        <begin position="297"/>
        <end position="310"/>
    </location>
</feature>
<feature type="transmembrane region" description="Helical" evidence="10">
    <location>
        <begin position="7"/>
        <end position="29"/>
    </location>
</feature>
<proteinExistence type="predicted"/>
<dbReference type="PANTHER" id="PTHR22763">
    <property type="entry name" value="RING ZINC FINGER PROTEIN"/>
    <property type="match status" value="1"/>
</dbReference>
<evidence type="ECO:0000256" key="9">
    <source>
        <dbReference type="SAM" id="MobiDB-lite"/>
    </source>
</evidence>
<organism evidence="12 13">
    <name type="scientific">Xenoophorus captivus</name>
    <dbReference type="NCBI Taxonomy" id="1517983"/>
    <lineage>
        <taxon>Eukaryota</taxon>
        <taxon>Metazoa</taxon>
        <taxon>Chordata</taxon>
        <taxon>Craniata</taxon>
        <taxon>Vertebrata</taxon>
        <taxon>Euteleostomi</taxon>
        <taxon>Actinopterygii</taxon>
        <taxon>Neopterygii</taxon>
        <taxon>Teleostei</taxon>
        <taxon>Neoteleostei</taxon>
        <taxon>Acanthomorphata</taxon>
        <taxon>Ovalentaria</taxon>
        <taxon>Atherinomorphae</taxon>
        <taxon>Cyprinodontiformes</taxon>
        <taxon>Goodeidae</taxon>
        <taxon>Xenoophorus</taxon>
    </lineage>
</organism>
<keyword evidence="13" id="KW-1185">Reference proteome</keyword>
<keyword evidence="3" id="KW-0479">Metal-binding</keyword>
<feature type="compositionally biased region" description="Basic and acidic residues" evidence="9">
    <location>
        <begin position="241"/>
        <end position="256"/>
    </location>
</feature>
<protein>
    <recommendedName>
        <fullName evidence="11">RING-type domain-containing protein</fullName>
    </recommendedName>
</protein>
<feature type="region of interest" description="Disordered" evidence="9">
    <location>
        <begin position="211"/>
        <end position="273"/>
    </location>
</feature>
<evidence type="ECO:0000256" key="1">
    <source>
        <dbReference type="ARBA" id="ARBA00004141"/>
    </source>
</evidence>
<evidence type="ECO:0000313" key="13">
    <source>
        <dbReference type="Proteomes" id="UP001434883"/>
    </source>
</evidence>
<feature type="compositionally biased region" description="Polar residues" evidence="9">
    <location>
        <begin position="211"/>
        <end position="221"/>
    </location>
</feature>
<keyword evidence="2 10" id="KW-0812">Transmembrane</keyword>
<dbReference type="PANTHER" id="PTHR22763:SF167">
    <property type="entry name" value="RING FINGER PROTEIN 145"/>
    <property type="match status" value="1"/>
</dbReference>
<dbReference type="Pfam" id="PF13705">
    <property type="entry name" value="TRC8_N"/>
    <property type="match status" value="1"/>
</dbReference>
<feature type="transmembrane region" description="Helical" evidence="10">
    <location>
        <begin position="82"/>
        <end position="108"/>
    </location>
</feature>
<keyword evidence="7 10" id="KW-0472">Membrane</keyword>
<dbReference type="InterPro" id="IPR013083">
    <property type="entry name" value="Znf_RING/FYVE/PHD"/>
</dbReference>
<dbReference type="SUPFAM" id="SSF57850">
    <property type="entry name" value="RING/U-box"/>
    <property type="match status" value="1"/>
</dbReference>
<dbReference type="InterPro" id="IPR011016">
    <property type="entry name" value="Znf_RING-CH"/>
</dbReference>
<dbReference type="SMART" id="SM00744">
    <property type="entry name" value="RINGv"/>
    <property type="match status" value="1"/>
</dbReference>
<dbReference type="InterPro" id="IPR001841">
    <property type="entry name" value="Znf_RING"/>
</dbReference>
<evidence type="ECO:0000256" key="4">
    <source>
        <dbReference type="ARBA" id="ARBA00022771"/>
    </source>
</evidence>
<comment type="subcellular location">
    <subcellularLocation>
        <location evidence="1">Membrane</location>
        <topology evidence="1">Multi-pass membrane protein</topology>
    </subcellularLocation>
</comment>
<dbReference type="Proteomes" id="UP001434883">
    <property type="component" value="Unassembled WGS sequence"/>
</dbReference>
<dbReference type="Gene3D" id="3.30.40.10">
    <property type="entry name" value="Zinc/RING finger domain, C3HC4 (zinc finger)"/>
    <property type="match status" value="1"/>
</dbReference>
<dbReference type="Pfam" id="PF13639">
    <property type="entry name" value="zf-RING_2"/>
    <property type="match status" value="1"/>
</dbReference>
<feature type="domain" description="RING-type" evidence="11">
    <location>
        <begin position="170"/>
        <end position="208"/>
    </location>
</feature>
<evidence type="ECO:0000256" key="3">
    <source>
        <dbReference type="ARBA" id="ARBA00022723"/>
    </source>
</evidence>
<reference evidence="12 13" key="1">
    <citation type="submission" date="2021-06" db="EMBL/GenBank/DDBJ databases">
        <authorList>
            <person name="Palmer J.M."/>
        </authorList>
    </citation>
    <scope>NUCLEOTIDE SEQUENCE [LARGE SCALE GENOMIC DNA]</scope>
    <source>
        <strain evidence="12 13">XC_2019</strain>
        <tissue evidence="12">Muscle</tissue>
    </source>
</reference>
<name>A0ABV0R322_9TELE</name>
<dbReference type="InterPro" id="IPR025754">
    <property type="entry name" value="TRC8_N_dom"/>
</dbReference>
<dbReference type="SMART" id="SM00184">
    <property type="entry name" value="RING"/>
    <property type="match status" value="1"/>
</dbReference>
<feature type="compositionally biased region" description="Low complexity" evidence="9">
    <location>
        <begin position="260"/>
        <end position="271"/>
    </location>
</feature>
<feature type="compositionally biased region" description="Low complexity" evidence="9">
    <location>
        <begin position="311"/>
        <end position="320"/>
    </location>
</feature>
<dbReference type="PROSITE" id="PS50089">
    <property type="entry name" value="ZF_RING_2"/>
    <property type="match status" value="1"/>
</dbReference>
<dbReference type="InterPro" id="IPR050731">
    <property type="entry name" value="HRD1_E3_ubiq-ligases"/>
</dbReference>
<keyword evidence="6 10" id="KW-1133">Transmembrane helix</keyword>
<dbReference type="EMBL" id="JAHRIN010033705">
    <property type="protein sequence ID" value="MEQ2202436.1"/>
    <property type="molecule type" value="Genomic_DNA"/>
</dbReference>
<gene>
    <name evidence="12" type="ORF">XENOCAPTIV_030688</name>
</gene>
<evidence type="ECO:0000256" key="10">
    <source>
        <dbReference type="SAM" id="Phobius"/>
    </source>
</evidence>
<evidence type="ECO:0000313" key="12">
    <source>
        <dbReference type="EMBL" id="MEQ2202436.1"/>
    </source>
</evidence>
<evidence type="ECO:0000256" key="5">
    <source>
        <dbReference type="ARBA" id="ARBA00022833"/>
    </source>
</evidence>
<evidence type="ECO:0000256" key="6">
    <source>
        <dbReference type="ARBA" id="ARBA00022989"/>
    </source>
</evidence>
<evidence type="ECO:0000256" key="8">
    <source>
        <dbReference type="PROSITE-ProRule" id="PRU00175"/>
    </source>
</evidence>
<evidence type="ECO:0000256" key="2">
    <source>
        <dbReference type="ARBA" id="ARBA00022692"/>
    </source>
</evidence>
<keyword evidence="5" id="KW-0862">Zinc</keyword>
<evidence type="ECO:0000259" key="11">
    <source>
        <dbReference type="PROSITE" id="PS50089"/>
    </source>
</evidence>
<feature type="region of interest" description="Disordered" evidence="9">
    <location>
        <begin position="291"/>
        <end position="363"/>
    </location>
</feature>
<accession>A0ABV0R322</accession>
<evidence type="ECO:0000256" key="7">
    <source>
        <dbReference type="ARBA" id="ARBA00023136"/>
    </source>
</evidence>
<feature type="transmembrane region" description="Helical" evidence="10">
    <location>
        <begin position="114"/>
        <end position="133"/>
    </location>
</feature>
<feature type="transmembrane region" description="Helical" evidence="10">
    <location>
        <begin position="49"/>
        <end position="70"/>
    </location>
</feature>
<sequence>MSLWNQLVLPVLFMCFWLVLFALQIYTYFSTRDQPTSRERLLFLFLTRSLWKHFRAVSLCLFLLIFPAYMSYMICQFFHMDFWLLIIISSSILTSLQVAVCVVCYGISETVFGEWSVMGSTIILVHSYYNVWLRAQLGWQSFLLRRDAVNKIKSLPTATDAQLEQYNDICAICFQDLNSAVITPCSHFFHAGCLKKWLYVQETCPLCHSQLKSQSPASGGPNQDIPAADPSPAGQEGAAAVDKEGDSPDNDVKEEGGDGTATSAEEASSSSGMHSAPLYLVRPLLSSSSSCSSSSSVTDSIENQLQTDHPSTSSCSTSNTPDIPANLRFRPHMVAPSILHHSSSSSSAPQVLNPAEVDPQEIY</sequence>
<comment type="caution">
    <text evidence="12">The sequence shown here is derived from an EMBL/GenBank/DDBJ whole genome shotgun (WGS) entry which is preliminary data.</text>
</comment>
<keyword evidence="4 8" id="KW-0863">Zinc-finger</keyword>